<dbReference type="AlphaFoldDB" id="A0AAV7WPM6"/>
<accession>A0AAV7WPM6</accession>
<keyword evidence="2" id="KW-1185">Reference proteome</keyword>
<evidence type="ECO:0000313" key="2">
    <source>
        <dbReference type="Proteomes" id="UP001066276"/>
    </source>
</evidence>
<dbReference type="EMBL" id="JANPWB010000001">
    <property type="protein sequence ID" value="KAJ1214592.1"/>
    <property type="molecule type" value="Genomic_DNA"/>
</dbReference>
<gene>
    <name evidence="1" type="ORF">NDU88_002210</name>
</gene>
<dbReference type="Proteomes" id="UP001066276">
    <property type="component" value="Chromosome 1_1"/>
</dbReference>
<organism evidence="1 2">
    <name type="scientific">Pleurodeles waltl</name>
    <name type="common">Iberian ribbed newt</name>
    <dbReference type="NCBI Taxonomy" id="8319"/>
    <lineage>
        <taxon>Eukaryota</taxon>
        <taxon>Metazoa</taxon>
        <taxon>Chordata</taxon>
        <taxon>Craniata</taxon>
        <taxon>Vertebrata</taxon>
        <taxon>Euteleostomi</taxon>
        <taxon>Amphibia</taxon>
        <taxon>Batrachia</taxon>
        <taxon>Caudata</taxon>
        <taxon>Salamandroidea</taxon>
        <taxon>Salamandridae</taxon>
        <taxon>Pleurodelinae</taxon>
        <taxon>Pleurodeles</taxon>
    </lineage>
</organism>
<reference evidence="1" key="1">
    <citation type="journal article" date="2022" name="bioRxiv">
        <title>Sequencing and chromosome-scale assembly of the giantPleurodeles waltlgenome.</title>
        <authorList>
            <person name="Brown T."/>
            <person name="Elewa A."/>
            <person name="Iarovenko S."/>
            <person name="Subramanian E."/>
            <person name="Araus A.J."/>
            <person name="Petzold A."/>
            <person name="Susuki M."/>
            <person name="Suzuki K.-i.T."/>
            <person name="Hayashi T."/>
            <person name="Toyoda A."/>
            <person name="Oliveira C."/>
            <person name="Osipova E."/>
            <person name="Leigh N.D."/>
            <person name="Simon A."/>
            <person name="Yun M.H."/>
        </authorList>
    </citation>
    <scope>NUCLEOTIDE SEQUENCE</scope>
    <source>
        <strain evidence="1">20211129_DDA</strain>
        <tissue evidence="1">Liver</tissue>
    </source>
</reference>
<protein>
    <submittedName>
        <fullName evidence="1">Uncharacterized protein</fullName>
    </submittedName>
</protein>
<name>A0AAV7WPM6_PLEWA</name>
<proteinExistence type="predicted"/>
<comment type="caution">
    <text evidence="1">The sequence shown here is derived from an EMBL/GenBank/DDBJ whole genome shotgun (WGS) entry which is preliminary data.</text>
</comment>
<sequence>MRSGKISKEYLTPQKRKKCRCAVNAGNATLPLPSASPSAFAISAAPLSSAADLSSSEIPKTYPSAALTPHPCSLNLLKSSLLLYFEKKPKLELLANGGEIKPERGQSTFTEPAVIDPLLTARGYFTTVAQVYCPASPASPVFAQLASQSEVIHPPLPVDQRAALLLKHKPSPTIICSDHSLNPGEAASFLVASPAAFHQLAGPDAPTADCHDSLQDQGIFLLSSPPAAQWIWNSTASMHPILPLRSSSGAAHSSQTEFIKGELNDQSFLDLSCLLSDS</sequence>
<evidence type="ECO:0000313" key="1">
    <source>
        <dbReference type="EMBL" id="KAJ1214592.1"/>
    </source>
</evidence>